<dbReference type="EMBL" id="AB465721">
    <property type="protein sequence ID" value="BAH29757.1"/>
    <property type="molecule type" value="mRNA"/>
</dbReference>
<proteinExistence type="evidence at transcript level"/>
<feature type="signal peptide" evidence="1">
    <location>
        <begin position="1"/>
        <end position="22"/>
    </location>
</feature>
<protein>
    <submittedName>
        <fullName evidence="2">Defensin-like cystein-rich peptide</fullName>
    </submittedName>
</protein>
<name>B9ZZY9_9LAMI</name>
<organism evidence="2">
    <name type="scientific">Torenia fournieri</name>
    <name type="common">wishbone flower</name>
    <dbReference type="NCBI Taxonomy" id="68875"/>
    <lineage>
        <taxon>Eukaryota</taxon>
        <taxon>Viridiplantae</taxon>
        <taxon>Streptophyta</taxon>
        <taxon>Embryophyta</taxon>
        <taxon>Tracheophyta</taxon>
        <taxon>Spermatophyta</taxon>
        <taxon>Magnoliopsida</taxon>
        <taxon>eudicotyledons</taxon>
        <taxon>Gunneridae</taxon>
        <taxon>Pentapetalae</taxon>
        <taxon>asterids</taxon>
        <taxon>lamiids</taxon>
        <taxon>Lamiales</taxon>
        <taxon>Linderniaceae</taxon>
        <taxon>Torenia</taxon>
    </lineage>
</organism>
<feature type="chain" id="PRO_5002893957" evidence="1">
    <location>
        <begin position="23"/>
        <end position="94"/>
    </location>
</feature>
<reference evidence="2" key="1">
    <citation type="journal article" date="2009" name="Nature">
        <title>Defensin-like polypeptide LUREs are pollen tube attractants secreted from synergid cells.</title>
        <authorList>
            <person name="Okuda S."/>
            <person name="Tsutsui H."/>
            <person name="Shiina K."/>
            <person name="Sprunck S."/>
            <person name="Takeuchi H."/>
            <person name="Yui R."/>
            <person name="Kasahara R.D."/>
            <person name="Hamamura Y."/>
            <person name="Mizukami A."/>
            <person name="Suzaki D."/>
            <person name="Kawano N."/>
            <person name="Sakakibara T."/>
            <person name="Namiki S."/>
            <person name="Itoh K."/>
            <person name="Otsuka K."/>
            <person name="Matsuzaki M."/>
            <person name="Nozaki H."/>
            <person name="Kuroiwa T."/>
            <person name="Nakano A."/>
            <person name="Kanaoka M.M."/>
            <person name="Dresselhaus T."/>
            <person name="Sasaki N."/>
            <person name="Higashiyama T."/>
        </authorList>
    </citation>
    <scope>NUCLEOTIDE SEQUENCE</scope>
    <source>
        <tissue evidence="2">Mature ovule</tissue>
    </source>
</reference>
<evidence type="ECO:0000313" key="2">
    <source>
        <dbReference type="EMBL" id="BAH29757.1"/>
    </source>
</evidence>
<gene>
    <name evidence="2" type="primary">TfCRP9</name>
</gene>
<accession>B9ZZY9</accession>
<dbReference type="AlphaFoldDB" id="B9ZZY9"/>
<evidence type="ECO:0000256" key="1">
    <source>
        <dbReference type="SAM" id="SignalP"/>
    </source>
</evidence>
<keyword evidence="1" id="KW-0732">Signal</keyword>
<sequence>MRVGFSGLITLILLFILPLASASWSPLAKPGSYRLENSFQDCMYYFYYQEEGVIHDCDLSCKSKHGENAIGHCDFKIWRPYWPGESRECQCWRK</sequence>